<sequence>MEKVLVTGGAGFIGSHIVEALQQNQYEVIVIDNFSTGHHRNIADLSVNVHKCDITNPEVINLIASIKPDYIIHQAAQVSVAESVQNILFDEQVNVKGSLHVIKGAIRASVKKIVFASSAAVYGNPIELPITTKHRTLPESPYGLTKLTVEHYLQMASKFYQLPYAILRYSNVYGPRQDAKGEGGVVSIFADYISNQLSPTIFGDGEQTRDFIFVKDVATANVKALQAEDNICVNVSSGSTITINELFTIMKKVANTKLNATYSEARSGDIRDSCLSNEETKAILGWSPSVNLFNGLFETIEYASKRNALEKIII</sequence>
<dbReference type="Gene3D" id="3.40.50.720">
    <property type="entry name" value="NAD(P)-binding Rossmann-like Domain"/>
    <property type="match status" value="1"/>
</dbReference>
<evidence type="ECO:0000256" key="5">
    <source>
        <dbReference type="ARBA" id="ARBA00031367"/>
    </source>
</evidence>
<accession>A0A0A6VCX5</accession>
<comment type="similarity">
    <text evidence="2">Belongs to the NAD(P)-dependent epimerase/dehydratase family.</text>
</comment>
<dbReference type="OrthoDB" id="9771073at2"/>
<reference evidence="8 10" key="1">
    <citation type="submission" date="2014-10" db="EMBL/GenBank/DDBJ databases">
        <title>Draft genome of phytase producing Bacillus ginsengihumi strain M2.11.</title>
        <authorList>
            <person name="Toymentseva A."/>
            <person name="Boulygina E.A."/>
            <person name="Kazakov S.V."/>
            <person name="Kayumov I."/>
            <person name="Suleimanova A.D."/>
            <person name="Mardanova A.M."/>
            <person name="Maria S.N."/>
            <person name="Sergey M.Y."/>
            <person name="Sharipova M.R."/>
        </authorList>
    </citation>
    <scope>NUCLEOTIDE SEQUENCE [LARGE SCALE GENOMIC DNA]</scope>
    <source>
        <strain evidence="8 10">M2.11</strain>
    </source>
</reference>
<evidence type="ECO:0000313" key="9">
    <source>
        <dbReference type="EMBL" id="NEY19426.1"/>
    </source>
</evidence>
<protein>
    <recommendedName>
        <fullName evidence="3">UDP-glucose 4-epimerase</fullName>
    </recommendedName>
    <alternativeName>
        <fullName evidence="6">Galactowaldenase</fullName>
    </alternativeName>
    <alternativeName>
        <fullName evidence="5">UDP-galactose 4-epimerase</fullName>
    </alternativeName>
</protein>
<keyword evidence="11" id="KW-1185">Reference proteome</keyword>
<dbReference type="Pfam" id="PF01370">
    <property type="entry name" value="Epimerase"/>
    <property type="match status" value="1"/>
</dbReference>
<dbReference type="PANTHER" id="PTHR43725">
    <property type="entry name" value="UDP-GLUCOSE 4-EPIMERASE"/>
    <property type="match status" value="1"/>
</dbReference>
<dbReference type="SUPFAM" id="SSF51735">
    <property type="entry name" value="NAD(P)-binding Rossmann-fold domains"/>
    <property type="match status" value="1"/>
</dbReference>
<dbReference type="Proteomes" id="UP000030588">
    <property type="component" value="Unassembled WGS sequence"/>
</dbReference>
<dbReference type="AlphaFoldDB" id="A0A0A6VCX5"/>
<dbReference type="PANTHER" id="PTHR43725:SF53">
    <property type="entry name" value="UDP-ARABINOSE 4-EPIMERASE 1"/>
    <property type="match status" value="1"/>
</dbReference>
<name>A0A0A6VCX5_9BACI</name>
<feature type="domain" description="NAD-dependent epimerase/dehydratase" evidence="7">
    <location>
        <begin position="4"/>
        <end position="230"/>
    </location>
</feature>
<gene>
    <name evidence="9" type="ORF">G4D61_05515</name>
    <name evidence="8" type="ORF">NG54_15820</name>
</gene>
<dbReference type="InterPro" id="IPR001509">
    <property type="entry name" value="Epimerase_deHydtase"/>
</dbReference>
<evidence type="ECO:0000256" key="3">
    <source>
        <dbReference type="ARBA" id="ARBA00018569"/>
    </source>
</evidence>
<evidence type="ECO:0000256" key="4">
    <source>
        <dbReference type="ARBA" id="ARBA00023144"/>
    </source>
</evidence>
<dbReference type="GO" id="GO:0033499">
    <property type="term" value="P:galactose catabolic process via UDP-galactose, Leloir pathway"/>
    <property type="evidence" value="ECO:0007669"/>
    <property type="project" value="TreeGrafter"/>
</dbReference>
<keyword evidence="4" id="KW-0299">Galactose metabolism</keyword>
<evidence type="ECO:0000259" key="7">
    <source>
        <dbReference type="Pfam" id="PF01370"/>
    </source>
</evidence>
<evidence type="ECO:0000256" key="1">
    <source>
        <dbReference type="ARBA" id="ARBA00004947"/>
    </source>
</evidence>
<evidence type="ECO:0000256" key="2">
    <source>
        <dbReference type="ARBA" id="ARBA00007637"/>
    </source>
</evidence>
<evidence type="ECO:0000313" key="11">
    <source>
        <dbReference type="Proteomes" id="UP000476934"/>
    </source>
</evidence>
<evidence type="ECO:0000313" key="8">
    <source>
        <dbReference type="EMBL" id="KHD84374.1"/>
    </source>
</evidence>
<comment type="pathway">
    <text evidence="1">Carbohydrate metabolism; galactose metabolism.</text>
</comment>
<comment type="caution">
    <text evidence="8">The sequence shown here is derived from an EMBL/GenBank/DDBJ whole genome shotgun (WGS) entry which is preliminary data.</text>
</comment>
<keyword evidence="4" id="KW-0119">Carbohydrate metabolism</keyword>
<evidence type="ECO:0000313" key="10">
    <source>
        <dbReference type="Proteomes" id="UP000030588"/>
    </source>
</evidence>
<dbReference type="InterPro" id="IPR036291">
    <property type="entry name" value="NAD(P)-bd_dom_sf"/>
</dbReference>
<evidence type="ECO:0000256" key="6">
    <source>
        <dbReference type="ARBA" id="ARBA00033067"/>
    </source>
</evidence>
<reference evidence="9 11" key="3">
    <citation type="submission" date="2020-03" db="EMBL/GenBank/DDBJ databases">
        <title>Bacillus aquiflavi sp. nov., isolated from yellow water of strong flavor Chinese baijiu in Yibin region of China.</title>
        <authorList>
            <person name="Xie J."/>
        </authorList>
    </citation>
    <scope>NUCLEOTIDE SEQUENCE [LARGE SCALE GENOMIC DNA]</scope>
    <source>
        <strain evidence="9 11">Gsoil 114</strain>
    </source>
</reference>
<organism evidence="8 10">
    <name type="scientific">Heyndrickxia ginsengihumi</name>
    <dbReference type="NCBI Taxonomy" id="363870"/>
    <lineage>
        <taxon>Bacteria</taxon>
        <taxon>Bacillati</taxon>
        <taxon>Bacillota</taxon>
        <taxon>Bacilli</taxon>
        <taxon>Bacillales</taxon>
        <taxon>Bacillaceae</taxon>
        <taxon>Heyndrickxia</taxon>
    </lineage>
</organism>
<dbReference type="EMBL" id="JRUN01000064">
    <property type="protein sequence ID" value="KHD84374.1"/>
    <property type="molecule type" value="Genomic_DNA"/>
</dbReference>
<dbReference type="Proteomes" id="UP000476934">
    <property type="component" value="Unassembled WGS sequence"/>
</dbReference>
<dbReference type="STRING" id="363870.NG54_15820"/>
<dbReference type="EMBL" id="JAAIWK010000005">
    <property type="protein sequence ID" value="NEY19426.1"/>
    <property type="molecule type" value="Genomic_DNA"/>
</dbReference>
<dbReference type="RefSeq" id="WP_035355867.1">
    <property type="nucleotide sequence ID" value="NZ_JAAIWK010000005.1"/>
</dbReference>
<proteinExistence type="inferred from homology"/>
<reference evidence="9 11" key="2">
    <citation type="submission" date="2020-02" db="EMBL/GenBank/DDBJ databases">
        <authorList>
            <person name="Feng H."/>
        </authorList>
    </citation>
    <scope>NUCLEOTIDE SEQUENCE [LARGE SCALE GENOMIC DNA]</scope>
    <source>
        <strain evidence="9 11">Gsoil 114</strain>
    </source>
</reference>